<evidence type="ECO:0000313" key="2">
    <source>
        <dbReference type="EMBL" id="QJA61546.1"/>
    </source>
</evidence>
<organism evidence="2">
    <name type="scientific">viral metagenome</name>
    <dbReference type="NCBI Taxonomy" id="1070528"/>
    <lineage>
        <taxon>unclassified sequences</taxon>
        <taxon>metagenomes</taxon>
        <taxon>organismal metagenomes</taxon>
    </lineage>
</organism>
<dbReference type="EMBL" id="MT141444">
    <property type="protein sequence ID" value="QJA61546.1"/>
    <property type="molecule type" value="Genomic_DNA"/>
</dbReference>
<accession>A0A6M3IVF4</accession>
<feature type="compositionally biased region" description="Acidic residues" evidence="1">
    <location>
        <begin position="25"/>
        <end position="61"/>
    </location>
</feature>
<evidence type="ECO:0000313" key="3">
    <source>
        <dbReference type="EMBL" id="QJA80320.1"/>
    </source>
</evidence>
<evidence type="ECO:0000256" key="1">
    <source>
        <dbReference type="SAM" id="MobiDB-lite"/>
    </source>
</evidence>
<feature type="region of interest" description="Disordered" evidence="1">
    <location>
        <begin position="233"/>
        <end position="256"/>
    </location>
</feature>
<dbReference type="EMBL" id="MT142416">
    <property type="protein sequence ID" value="QJA80320.1"/>
    <property type="molecule type" value="Genomic_DNA"/>
</dbReference>
<name>A0A6M3IVF4_9ZZZZ</name>
<feature type="compositionally biased region" description="Basic and acidic residues" evidence="1">
    <location>
        <begin position="62"/>
        <end position="94"/>
    </location>
</feature>
<reference evidence="2" key="1">
    <citation type="submission" date="2020-03" db="EMBL/GenBank/DDBJ databases">
        <title>The deep terrestrial virosphere.</title>
        <authorList>
            <person name="Holmfeldt K."/>
            <person name="Nilsson E."/>
            <person name="Simone D."/>
            <person name="Lopez-Fernandez M."/>
            <person name="Wu X."/>
            <person name="de Brujin I."/>
            <person name="Lundin D."/>
            <person name="Andersson A."/>
            <person name="Bertilsson S."/>
            <person name="Dopson M."/>
        </authorList>
    </citation>
    <scope>NUCLEOTIDE SEQUENCE</scope>
    <source>
        <strain evidence="3">MM415A00747</strain>
        <strain evidence="2">MM415B00927</strain>
    </source>
</reference>
<feature type="compositionally biased region" description="Basic and acidic residues" evidence="1">
    <location>
        <begin position="233"/>
        <end position="242"/>
    </location>
</feature>
<feature type="region of interest" description="Disordered" evidence="1">
    <location>
        <begin position="1"/>
        <end position="95"/>
    </location>
</feature>
<dbReference type="AlphaFoldDB" id="A0A6M3IVF4"/>
<feature type="compositionally biased region" description="Basic and acidic residues" evidence="1">
    <location>
        <begin position="1"/>
        <end position="24"/>
    </location>
</feature>
<protein>
    <submittedName>
        <fullName evidence="2">Uncharacterized protein</fullName>
    </submittedName>
</protein>
<proteinExistence type="predicted"/>
<sequence length="273" mass="31404">MPKKQESVEEALEAERTQAEKETLDELEETPEPEDETSEPESTEEETEPEEEKEEKEPEESFEQKLDRLAQAKKDKELKPLYKERDGLRTRVTELEGQLNDKIWDRELQSLFNEDVENLGEDEAEKRKANRAKIAEQVKDFRQKSNSVENTIKKLGNADLDGILKDLDVSNLDEGINKLGVNIRDYKARSEVWKLLFPEDKQKVEKVEELVKKFAKAQDPDDFEIILESIKESTKSKQEKFVPDSGKQAGGKSGLSGDEAILAGLRKEQKIRR</sequence>
<gene>
    <name evidence="3" type="ORF">MM415A00747_0026</name>
    <name evidence="2" type="ORF">MM415B00927_0033</name>
</gene>